<accession>A0A1M6E3B9</accession>
<gene>
    <name evidence="2" type="ORF">SAMN05444373_101028</name>
</gene>
<dbReference type="EMBL" id="FQZP01000010">
    <property type="protein sequence ID" value="SHI79997.1"/>
    <property type="molecule type" value="Genomic_DNA"/>
</dbReference>
<name>A0A1M6E3B9_9FIRM</name>
<keyword evidence="1" id="KW-0472">Membrane</keyword>
<evidence type="ECO:0000256" key="1">
    <source>
        <dbReference type="SAM" id="Phobius"/>
    </source>
</evidence>
<proteinExistence type="predicted"/>
<keyword evidence="3" id="KW-1185">Reference proteome</keyword>
<feature type="transmembrane region" description="Helical" evidence="1">
    <location>
        <begin position="31"/>
        <end position="53"/>
    </location>
</feature>
<dbReference type="RefSeq" id="WP_149678189.1">
    <property type="nucleotide sequence ID" value="NZ_FQZP01000010.1"/>
</dbReference>
<keyword evidence="1" id="KW-1133">Transmembrane helix</keyword>
<keyword evidence="1" id="KW-0812">Transmembrane</keyword>
<organism evidence="2 3">
    <name type="scientific">Thermoclostridium caenicola</name>
    <dbReference type="NCBI Taxonomy" id="659425"/>
    <lineage>
        <taxon>Bacteria</taxon>
        <taxon>Bacillati</taxon>
        <taxon>Bacillota</taxon>
        <taxon>Clostridia</taxon>
        <taxon>Eubacteriales</taxon>
        <taxon>Oscillospiraceae</taxon>
        <taxon>Thermoclostridium</taxon>
    </lineage>
</organism>
<feature type="transmembrane region" description="Helical" evidence="1">
    <location>
        <begin position="59"/>
        <end position="77"/>
    </location>
</feature>
<sequence>MRRCEHCGRNYYYDNCPYCELMSGQESGRKAAFLSGQGYFWIVIIIMGFIAAVINPSSIIPLAGVAGLIWVVSRLGSQSRKNRQRKR</sequence>
<protein>
    <submittedName>
        <fullName evidence="2">Uncharacterized protein</fullName>
    </submittedName>
</protein>
<dbReference type="AlphaFoldDB" id="A0A1M6E3B9"/>
<reference evidence="2 3" key="1">
    <citation type="submission" date="2016-11" db="EMBL/GenBank/DDBJ databases">
        <authorList>
            <person name="Varghese N."/>
            <person name="Submissions S."/>
        </authorList>
    </citation>
    <scope>NUCLEOTIDE SEQUENCE [LARGE SCALE GENOMIC DNA]</scope>
    <source>
        <strain evidence="2 3">DSM 19027</strain>
    </source>
</reference>
<evidence type="ECO:0000313" key="3">
    <source>
        <dbReference type="Proteomes" id="UP000324781"/>
    </source>
</evidence>
<evidence type="ECO:0000313" key="2">
    <source>
        <dbReference type="EMBL" id="SHI79997.1"/>
    </source>
</evidence>
<dbReference type="Proteomes" id="UP000324781">
    <property type="component" value="Unassembled WGS sequence"/>
</dbReference>